<name>A0A0M8MH74_9FLAO</name>
<dbReference type="CDD" id="cd08276">
    <property type="entry name" value="MDR7"/>
    <property type="match status" value="1"/>
</dbReference>
<dbReference type="Proteomes" id="UP000037755">
    <property type="component" value="Unassembled WGS sequence"/>
</dbReference>
<dbReference type="SUPFAM" id="SSF50129">
    <property type="entry name" value="GroES-like"/>
    <property type="match status" value="1"/>
</dbReference>
<sequence>MKAIQLEEFDIDKLQLKEVVKPSPKQGEVLVRIKAVSLNYLDFLLASGNFYKDLPNLPYTPVSDGAGIIEELGEDVSGWKVGDRVAVQYVQNWTKGNFQKEYNTRVAWQTQGVLAEYVCLPTYGIVKAPSNLSFEEVSTLPIAAVTAWHALINQANLQIGQTVLTQGTGGVSIFALQLAKAAGAKVIATTSTKEKELKLLELGADEVINYKEHPKWHKEVLRLNGGQGVDITLDIAGTKTIEQSLLSLKENGFLATAGFISGSALPIDIHKHSINMSFIRIQGLATGSAESFSKMNRAIEINNIHPVIDKVYNMDEVRDAYKRIEKGDMVGKIVISI</sequence>
<evidence type="ECO:0000259" key="1">
    <source>
        <dbReference type="SMART" id="SM00829"/>
    </source>
</evidence>
<dbReference type="GO" id="GO:0016491">
    <property type="term" value="F:oxidoreductase activity"/>
    <property type="evidence" value="ECO:0007669"/>
    <property type="project" value="InterPro"/>
</dbReference>
<dbReference type="InterPro" id="IPR020843">
    <property type="entry name" value="ER"/>
</dbReference>
<dbReference type="OrthoDB" id="9787435at2"/>
<dbReference type="InterPro" id="IPR052711">
    <property type="entry name" value="Zinc_ADH-like"/>
</dbReference>
<dbReference type="RefSeq" id="WP_054407657.1">
    <property type="nucleotide sequence ID" value="NZ_FOYA01000014.1"/>
</dbReference>
<dbReference type="PANTHER" id="PTHR45033:SF2">
    <property type="entry name" value="ZINC-TYPE ALCOHOL DEHYDROGENASE-LIKE PROTEIN C1773.06C"/>
    <property type="match status" value="1"/>
</dbReference>
<dbReference type="SUPFAM" id="SSF51735">
    <property type="entry name" value="NAD(P)-binding Rossmann-fold domains"/>
    <property type="match status" value="1"/>
</dbReference>
<dbReference type="PATRIC" id="fig|1202724.3.peg.1880"/>
<proteinExistence type="predicted"/>
<organism evidence="2 3">
    <name type="scientific">Flavobacterium akiainvivens</name>
    <dbReference type="NCBI Taxonomy" id="1202724"/>
    <lineage>
        <taxon>Bacteria</taxon>
        <taxon>Pseudomonadati</taxon>
        <taxon>Bacteroidota</taxon>
        <taxon>Flavobacteriia</taxon>
        <taxon>Flavobacteriales</taxon>
        <taxon>Flavobacteriaceae</taxon>
        <taxon>Flavobacterium</taxon>
    </lineage>
</organism>
<dbReference type="Gene3D" id="3.90.180.10">
    <property type="entry name" value="Medium-chain alcohol dehydrogenases, catalytic domain"/>
    <property type="match status" value="1"/>
</dbReference>
<dbReference type="InterPro" id="IPR013149">
    <property type="entry name" value="ADH-like_C"/>
</dbReference>
<dbReference type="Gene3D" id="3.40.50.720">
    <property type="entry name" value="NAD(P)-binding Rossmann-like Domain"/>
    <property type="match status" value="1"/>
</dbReference>
<dbReference type="SMART" id="SM00829">
    <property type="entry name" value="PKS_ER"/>
    <property type="match status" value="1"/>
</dbReference>
<gene>
    <name evidence="2" type="ORF">AM493_09050</name>
</gene>
<evidence type="ECO:0000313" key="3">
    <source>
        <dbReference type="Proteomes" id="UP000037755"/>
    </source>
</evidence>
<reference evidence="2 3" key="1">
    <citation type="submission" date="2015-08" db="EMBL/GenBank/DDBJ databases">
        <title>Whole genome sequence of Flavobacterium akiainvivens IK-1T, from decaying Wikstroemia oahuensis, an endemic Hawaiian shrub.</title>
        <authorList>
            <person name="Wan X."/>
            <person name="Hou S."/>
            <person name="Saito J."/>
            <person name="Donachie S."/>
        </authorList>
    </citation>
    <scope>NUCLEOTIDE SEQUENCE [LARGE SCALE GENOMIC DNA]</scope>
    <source>
        <strain evidence="2 3">IK-1</strain>
    </source>
</reference>
<accession>A0A0M8MH74</accession>
<dbReference type="Pfam" id="PF00107">
    <property type="entry name" value="ADH_zinc_N"/>
    <property type="match status" value="1"/>
</dbReference>
<dbReference type="AlphaFoldDB" id="A0A0M8MH74"/>
<dbReference type="PANTHER" id="PTHR45033">
    <property type="match status" value="1"/>
</dbReference>
<dbReference type="InterPro" id="IPR036291">
    <property type="entry name" value="NAD(P)-bd_dom_sf"/>
</dbReference>
<dbReference type="Pfam" id="PF08240">
    <property type="entry name" value="ADH_N"/>
    <property type="match status" value="1"/>
</dbReference>
<keyword evidence="3" id="KW-1185">Reference proteome</keyword>
<evidence type="ECO:0000313" key="2">
    <source>
        <dbReference type="EMBL" id="KOS06161.1"/>
    </source>
</evidence>
<dbReference type="InterPro" id="IPR013154">
    <property type="entry name" value="ADH-like_N"/>
</dbReference>
<dbReference type="STRING" id="1202724.AM493_09050"/>
<dbReference type="EMBL" id="LIYD01000005">
    <property type="protein sequence ID" value="KOS06161.1"/>
    <property type="molecule type" value="Genomic_DNA"/>
</dbReference>
<feature type="domain" description="Enoyl reductase (ER)" evidence="1">
    <location>
        <begin position="9"/>
        <end position="335"/>
    </location>
</feature>
<protein>
    <recommendedName>
        <fullName evidence="1">Enoyl reductase (ER) domain-containing protein</fullName>
    </recommendedName>
</protein>
<dbReference type="InterPro" id="IPR011032">
    <property type="entry name" value="GroES-like_sf"/>
</dbReference>
<comment type="caution">
    <text evidence="2">The sequence shown here is derived from an EMBL/GenBank/DDBJ whole genome shotgun (WGS) entry which is preliminary data.</text>
</comment>